<feature type="domain" description="Pyrroline-5-carboxylate reductase dimerisation" evidence="7">
    <location>
        <begin position="183"/>
        <end position="285"/>
    </location>
</feature>
<evidence type="ECO:0000259" key="6">
    <source>
        <dbReference type="Pfam" id="PF03807"/>
    </source>
</evidence>
<dbReference type="Proteomes" id="UP000095009">
    <property type="component" value="Unassembled WGS sequence"/>
</dbReference>
<dbReference type="InterPro" id="IPR029036">
    <property type="entry name" value="P5CR_dimer"/>
</dbReference>
<dbReference type="SUPFAM" id="SSF48179">
    <property type="entry name" value="6-phosphogluconate dehydrogenase C-terminal domain-like"/>
    <property type="match status" value="1"/>
</dbReference>
<dbReference type="OrthoDB" id="10263291at2759"/>
<dbReference type="PIRSF" id="PIRSF000193">
    <property type="entry name" value="Pyrrol-5-carb_rd"/>
    <property type="match status" value="1"/>
</dbReference>
<dbReference type="PANTHER" id="PTHR11645">
    <property type="entry name" value="PYRROLINE-5-CARBOXYLATE REDUCTASE"/>
    <property type="match status" value="1"/>
</dbReference>
<dbReference type="InterPro" id="IPR008927">
    <property type="entry name" value="6-PGluconate_DH-like_C_sf"/>
</dbReference>
<dbReference type="PROSITE" id="PS00521">
    <property type="entry name" value="P5CR"/>
    <property type="match status" value="1"/>
</dbReference>
<evidence type="ECO:0000256" key="2">
    <source>
        <dbReference type="ARBA" id="ARBA00022857"/>
    </source>
</evidence>
<evidence type="ECO:0000256" key="1">
    <source>
        <dbReference type="ARBA" id="ARBA00005525"/>
    </source>
</evidence>
<keyword evidence="2 4" id="KW-0521">NADP</keyword>
<evidence type="ECO:0000256" key="5">
    <source>
        <dbReference type="RuleBase" id="RU003903"/>
    </source>
</evidence>
<proteinExistence type="inferred from homology"/>
<name>A0A1E3PKE3_9ASCO</name>
<comment type="similarity">
    <text evidence="1 5">Belongs to the pyrroline-5-carboxylate reductase family.</text>
</comment>
<gene>
    <name evidence="8" type="ORF">NADFUDRAFT_51164</name>
</gene>
<keyword evidence="5" id="KW-0641">Proline biosynthesis</keyword>
<evidence type="ECO:0000259" key="7">
    <source>
        <dbReference type="Pfam" id="PF14748"/>
    </source>
</evidence>
<evidence type="ECO:0000256" key="3">
    <source>
        <dbReference type="ARBA" id="ARBA00023002"/>
    </source>
</evidence>
<reference evidence="8 9" key="1">
    <citation type="journal article" date="2016" name="Proc. Natl. Acad. Sci. U.S.A.">
        <title>Comparative genomics of biotechnologically important yeasts.</title>
        <authorList>
            <person name="Riley R."/>
            <person name="Haridas S."/>
            <person name="Wolfe K.H."/>
            <person name="Lopes M.R."/>
            <person name="Hittinger C.T."/>
            <person name="Goeker M."/>
            <person name="Salamov A.A."/>
            <person name="Wisecaver J.H."/>
            <person name="Long T.M."/>
            <person name="Calvey C.H."/>
            <person name="Aerts A.L."/>
            <person name="Barry K.W."/>
            <person name="Choi C."/>
            <person name="Clum A."/>
            <person name="Coughlan A.Y."/>
            <person name="Deshpande S."/>
            <person name="Douglass A.P."/>
            <person name="Hanson S.J."/>
            <person name="Klenk H.-P."/>
            <person name="LaButti K.M."/>
            <person name="Lapidus A."/>
            <person name="Lindquist E.A."/>
            <person name="Lipzen A.M."/>
            <person name="Meier-Kolthoff J.P."/>
            <person name="Ohm R.A."/>
            <person name="Otillar R.P."/>
            <person name="Pangilinan J.L."/>
            <person name="Peng Y."/>
            <person name="Rokas A."/>
            <person name="Rosa C.A."/>
            <person name="Scheuner C."/>
            <person name="Sibirny A.A."/>
            <person name="Slot J.C."/>
            <person name="Stielow J.B."/>
            <person name="Sun H."/>
            <person name="Kurtzman C.P."/>
            <person name="Blackwell M."/>
            <person name="Grigoriev I.V."/>
            <person name="Jeffries T.W."/>
        </authorList>
    </citation>
    <scope>NUCLEOTIDE SEQUENCE [LARGE SCALE GENOMIC DNA]</scope>
    <source>
        <strain evidence="8 9">DSM 6958</strain>
    </source>
</reference>
<evidence type="ECO:0000313" key="8">
    <source>
        <dbReference type="EMBL" id="ODQ65885.1"/>
    </source>
</evidence>
<dbReference type="UniPathway" id="UPA00098">
    <property type="reaction ID" value="UER00361"/>
</dbReference>
<protein>
    <recommendedName>
        <fullName evidence="5">Pyrroline-5-carboxylate reductase</fullName>
        <ecNumber evidence="5">1.5.1.2</ecNumber>
    </recommendedName>
</protein>
<dbReference type="STRING" id="857566.A0A1E3PKE3"/>
<dbReference type="InterPro" id="IPR036291">
    <property type="entry name" value="NAD(P)-bd_dom_sf"/>
</dbReference>
<comment type="catalytic activity">
    <reaction evidence="5">
        <text>L-proline + NADP(+) = (S)-1-pyrroline-5-carboxylate + NADPH + 2 H(+)</text>
        <dbReference type="Rhea" id="RHEA:14109"/>
        <dbReference type="ChEBI" id="CHEBI:15378"/>
        <dbReference type="ChEBI" id="CHEBI:17388"/>
        <dbReference type="ChEBI" id="CHEBI:57783"/>
        <dbReference type="ChEBI" id="CHEBI:58349"/>
        <dbReference type="ChEBI" id="CHEBI:60039"/>
        <dbReference type="EC" id="1.5.1.2"/>
    </reaction>
</comment>
<dbReference type="GO" id="GO:0004735">
    <property type="term" value="F:pyrroline-5-carboxylate reductase activity"/>
    <property type="evidence" value="ECO:0007669"/>
    <property type="project" value="UniProtKB-EC"/>
</dbReference>
<comment type="pathway">
    <text evidence="5">Amino-acid biosynthesis; L-proline biosynthesis; L-proline from L-glutamate 5-semialdehyde: step 1/1.</text>
</comment>
<keyword evidence="9" id="KW-1185">Reference proteome</keyword>
<dbReference type="NCBIfam" id="TIGR00112">
    <property type="entry name" value="proC"/>
    <property type="match status" value="1"/>
</dbReference>
<dbReference type="EC" id="1.5.1.2" evidence="5"/>
<dbReference type="PANTHER" id="PTHR11645:SF0">
    <property type="entry name" value="PYRROLINE-5-CARBOXYLATE REDUCTASE 3"/>
    <property type="match status" value="1"/>
</dbReference>
<keyword evidence="3 5" id="KW-0560">Oxidoreductase</keyword>
<feature type="domain" description="Pyrroline-5-carboxylate reductase catalytic N-terminal" evidence="6">
    <location>
        <begin position="12"/>
        <end position="118"/>
    </location>
</feature>
<dbReference type="SUPFAM" id="SSF51735">
    <property type="entry name" value="NAD(P)-binding Rossmann-fold domains"/>
    <property type="match status" value="1"/>
</dbReference>
<dbReference type="HAMAP" id="MF_01925">
    <property type="entry name" value="P5C_reductase"/>
    <property type="match status" value="1"/>
</dbReference>
<dbReference type="InterPro" id="IPR000304">
    <property type="entry name" value="Pyrroline-COOH_reductase"/>
</dbReference>
<keyword evidence="5" id="KW-0028">Amino-acid biosynthesis</keyword>
<dbReference type="AlphaFoldDB" id="A0A1E3PKE3"/>
<accession>A0A1E3PKE3</accession>
<dbReference type="FunFam" id="1.10.3730.10:FF:000001">
    <property type="entry name" value="Pyrroline-5-carboxylate reductase"/>
    <property type="match status" value="1"/>
</dbReference>
<dbReference type="Pfam" id="PF03807">
    <property type="entry name" value="F420_oxidored"/>
    <property type="match status" value="1"/>
</dbReference>
<dbReference type="EMBL" id="KV454409">
    <property type="protein sequence ID" value="ODQ65885.1"/>
    <property type="molecule type" value="Genomic_DNA"/>
</dbReference>
<sequence length="292" mass="30424">MSSAIELKSNYTICILGCGTMGTAVLNAIILSLKESNTDNAAPVPGRFLACVNSQGSADRLKALYGDQLEIFLGDNSKAVEQSDVVLLGCKPFMADAILSPLPKGLFDNKIVISLLAGKTIATLTELTSQSSIVARAMTNTPAKLREGMTVVSLPSGVKLDPSVQQSIEWIFNQTGKSLFLDEKYQDVATALCGSGPAFVFTIIESLADGAVKMGMPYPVAIECAAQVVNGAAKMVLESGEHPAVLKSKVCTPAGTTIGGIMVLEENGVRSGVAKAVIESTNIATALGKPNK</sequence>
<dbReference type="InterPro" id="IPR053790">
    <property type="entry name" value="P5CR-like_CS"/>
</dbReference>
<feature type="binding site" evidence="4">
    <location>
        <position position="76"/>
    </location>
    <ligand>
        <name>NADPH</name>
        <dbReference type="ChEBI" id="CHEBI:57783"/>
    </ligand>
</feature>
<dbReference type="InterPro" id="IPR028939">
    <property type="entry name" value="P5C_Rdtase_cat_N"/>
</dbReference>
<feature type="binding site" evidence="4">
    <location>
        <begin position="16"/>
        <end position="21"/>
    </location>
    <ligand>
        <name>NADP(+)</name>
        <dbReference type="ChEBI" id="CHEBI:58349"/>
    </ligand>
</feature>
<dbReference type="Gene3D" id="1.10.3730.10">
    <property type="entry name" value="ProC C-terminal domain-like"/>
    <property type="match status" value="1"/>
</dbReference>
<evidence type="ECO:0000256" key="4">
    <source>
        <dbReference type="PIRSR" id="PIRSR000193-1"/>
    </source>
</evidence>
<dbReference type="GO" id="GO:0055129">
    <property type="term" value="P:L-proline biosynthetic process"/>
    <property type="evidence" value="ECO:0007669"/>
    <property type="project" value="UniProtKB-UniPathway"/>
</dbReference>
<organism evidence="8 9">
    <name type="scientific">Nadsonia fulvescens var. elongata DSM 6958</name>
    <dbReference type="NCBI Taxonomy" id="857566"/>
    <lineage>
        <taxon>Eukaryota</taxon>
        <taxon>Fungi</taxon>
        <taxon>Dikarya</taxon>
        <taxon>Ascomycota</taxon>
        <taxon>Saccharomycotina</taxon>
        <taxon>Dipodascomycetes</taxon>
        <taxon>Dipodascales</taxon>
        <taxon>Dipodascales incertae sedis</taxon>
        <taxon>Nadsonia</taxon>
    </lineage>
</organism>
<evidence type="ECO:0000313" key="9">
    <source>
        <dbReference type="Proteomes" id="UP000095009"/>
    </source>
</evidence>
<dbReference type="Pfam" id="PF14748">
    <property type="entry name" value="P5CR_dimer"/>
    <property type="match status" value="1"/>
</dbReference>
<dbReference type="Gene3D" id="3.40.50.720">
    <property type="entry name" value="NAD(P)-binding Rossmann-like Domain"/>
    <property type="match status" value="1"/>
</dbReference>